<dbReference type="Pfam" id="PF01478">
    <property type="entry name" value="Peptidase_A24"/>
    <property type="match status" value="1"/>
</dbReference>
<dbReference type="PANTHER" id="PTHR30487:SF0">
    <property type="entry name" value="PREPILIN LEADER PEPTIDASE_N-METHYLTRANSFERASE-RELATED"/>
    <property type="match status" value="1"/>
</dbReference>
<evidence type="ECO:0000259" key="3">
    <source>
        <dbReference type="Pfam" id="PF01478"/>
    </source>
</evidence>
<dbReference type="GO" id="GO:0008168">
    <property type="term" value="F:methyltransferase activity"/>
    <property type="evidence" value="ECO:0007669"/>
    <property type="project" value="UniProtKB-KW"/>
</dbReference>
<accession>A0A212RAZ6</accession>
<protein>
    <submittedName>
        <fullName evidence="4">Leader peptidase (Prepilin peptidase) / N-methyltransferase</fullName>
    </submittedName>
</protein>
<feature type="transmembrane region" description="Helical" evidence="2">
    <location>
        <begin position="199"/>
        <end position="217"/>
    </location>
</feature>
<reference evidence="5" key="1">
    <citation type="submission" date="2017-06" db="EMBL/GenBank/DDBJ databases">
        <authorList>
            <person name="Varghese N."/>
            <person name="Submissions S."/>
        </authorList>
    </citation>
    <scope>NUCLEOTIDE SEQUENCE [LARGE SCALE GENOMIC DNA]</scope>
    <source>
        <strain evidence="5">JAD2</strain>
    </source>
</reference>
<keyword evidence="4" id="KW-0808">Transferase</keyword>
<organism evidence="4 5">
    <name type="scientific">Thermoflexus hugenholtzii JAD2</name>
    <dbReference type="NCBI Taxonomy" id="877466"/>
    <lineage>
        <taxon>Bacteria</taxon>
        <taxon>Bacillati</taxon>
        <taxon>Chloroflexota</taxon>
        <taxon>Thermoflexia</taxon>
        <taxon>Thermoflexales</taxon>
        <taxon>Thermoflexaceae</taxon>
        <taxon>Thermoflexus</taxon>
    </lineage>
</organism>
<feature type="transmembrane region" description="Helical" evidence="2">
    <location>
        <begin position="76"/>
        <end position="93"/>
    </location>
</feature>
<keyword evidence="4" id="KW-0489">Methyltransferase</keyword>
<comment type="similarity">
    <text evidence="1">Belongs to the peptidase A24 family.</text>
</comment>
<keyword evidence="5" id="KW-1185">Reference proteome</keyword>
<dbReference type="GO" id="GO:0005886">
    <property type="term" value="C:plasma membrane"/>
    <property type="evidence" value="ECO:0007669"/>
    <property type="project" value="TreeGrafter"/>
</dbReference>
<keyword evidence="2" id="KW-1133">Transmembrane helix</keyword>
<dbReference type="RefSeq" id="WP_159461698.1">
    <property type="nucleotide sequence ID" value="NZ_FYEK01000041.1"/>
</dbReference>
<dbReference type="Proteomes" id="UP000197025">
    <property type="component" value="Unassembled WGS sequence"/>
</dbReference>
<dbReference type="AlphaFoldDB" id="A0A212RAZ6"/>
<name>A0A212RAZ6_9CHLR</name>
<dbReference type="GO" id="GO:0006465">
    <property type="term" value="P:signal peptide processing"/>
    <property type="evidence" value="ECO:0007669"/>
    <property type="project" value="TreeGrafter"/>
</dbReference>
<dbReference type="Gene3D" id="1.20.120.1220">
    <property type="match status" value="1"/>
</dbReference>
<dbReference type="OrthoDB" id="2087435at2"/>
<dbReference type="InterPro" id="IPR050882">
    <property type="entry name" value="Prepilin_peptidase/N-MTase"/>
</dbReference>
<dbReference type="InterPro" id="IPR000045">
    <property type="entry name" value="Prepilin_IV_endopep_pep"/>
</dbReference>
<dbReference type="GO" id="GO:0004190">
    <property type="term" value="F:aspartic-type endopeptidase activity"/>
    <property type="evidence" value="ECO:0007669"/>
    <property type="project" value="InterPro"/>
</dbReference>
<evidence type="ECO:0000313" key="5">
    <source>
        <dbReference type="Proteomes" id="UP000197025"/>
    </source>
</evidence>
<evidence type="ECO:0000256" key="1">
    <source>
        <dbReference type="ARBA" id="ARBA00005801"/>
    </source>
</evidence>
<evidence type="ECO:0000256" key="2">
    <source>
        <dbReference type="SAM" id="Phobius"/>
    </source>
</evidence>
<sequence>MPFWTLFWILAWPLGMLANGLADALPARRVLPHRLQSAWIAWIRFGRRPRARELALEAGVPLLWALALGRFGPSPRGILCALYLWILALVVVTDLEHRRIYDAVILPAIALAALAAPVSPWLEGGAIGAWGMGVGAFIFFFGLAVLSRGGIGGGDATLAAFIGLITGFPQGLRALSWGVLLAGAFSLGLLLSRRGTLKTAFPYGPFLALGGALALFGS</sequence>
<proteinExistence type="inferred from homology"/>
<dbReference type="PANTHER" id="PTHR30487">
    <property type="entry name" value="TYPE 4 PREPILIN-LIKE PROTEINS LEADER PEPTIDE-PROCESSING ENZYME"/>
    <property type="match status" value="1"/>
</dbReference>
<feature type="transmembrane region" description="Helical" evidence="2">
    <location>
        <begin position="127"/>
        <end position="146"/>
    </location>
</feature>
<gene>
    <name evidence="4" type="ORF">SAMN02746019_00015500</name>
</gene>
<dbReference type="GO" id="GO:0032259">
    <property type="term" value="P:methylation"/>
    <property type="evidence" value="ECO:0007669"/>
    <property type="project" value="UniProtKB-KW"/>
</dbReference>
<dbReference type="EMBL" id="FYEK01000041">
    <property type="protein sequence ID" value="SNB69370.1"/>
    <property type="molecule type" value="Genomic_DNA"/>
</dbReference>
<feature type="transmembrane region" description="Helical" evidence="2">
    <location>
        <begin position="100"/>
        <end position="121"/>
    </location>
</feature>
<keyword evidence="2" id="KW-0472">Membrane</keyword>
<evidence type="ECO:0000313" key="4">
    <source>
        <dbReference type="EMBL" id="SNB69370.1"/>
    </source>
</evidence>
<feature type="domain" description="Prepilin type IV endopeptidase peptidase" evidence="3">
    <location>
        <begin position="82"/>
        <end position="186"/>
    </location>
</feature>
<dbReference type="InParanoid" id="A0A212RAZ6"/>
<keyword evidence="2" id="KW-0812">Transmembrane</keyword>
<dbReference type="FunCoup" id="A0A212RAZ6">
    <property type="interactions" value="236"/>
</dbReference>